<reference evidence="2 3" key="1">
    <citation type="submission" date="2019-06" db="EMBL/GenBank/DDBJ databases">
        <title>Biocontrol Bacillus strains from Vietnam.</title>
        <authorList>
            <person name="Borriss R."/>
            <person name="Lasch P."/>
            <person name="Thanh Tam L.T."/>
            <person name="Luong P.T."/>
            <person name="Phuong Thao L.T."/>
            <person name="Kim Chung L.T."/>
        </authorList>
    </citation>
    <scope>NUCLEOTIDE SEQUENCE [LARGE SCALE GENOMIC DNA]</scope>
    <source>
        <strain evidence="2 3">SN1</strain>
    </source>
</reference>
<dbReference type="EMBL" id="VEPV01000025">
    <property type="protein sequence ID" value="TNP10355.1"/>
    <property type="molecule type" value="Genomic_DNA"/>
</dbReference>
<dbReference type="InterPro" id="IPR029063">
    <property type="entry name" value="SAM-dependent_MTases_sf"/>
</dbReference>
<dbReference type="SUPFAM" id="SSF53335">
    <property type="entry name" value="S-adenosyl-L-methionine-dependent methyltransferases"/>
    <property type="match status" value="1"/>
</dbReference>
<evidence type="ECO:0000259" key="1">
    <source>
        <dbReference type="Pfam" id="PF08241"/>
    </source>
</evidence>
<proteinExistence type="predicted"/>
<dbReference type="RefSeq" id="WP_000398937.1">
    <property type="nucleotide sequence ID" value="NZ_JAEVMC010000023.1"/>
</dbReference>
<keyword evidence="2" id="KW-0808">Transferase</keyword>
<gene>
    <name evidence="2" type="ORF">FHY71_27715</name>
</gene>
<organism evidence="2 3">
    <name type="scientific">Bacillus tropicus</name>
    <dbReference type="NCBI Taxonomy" id="2026188"/>
    <lineage>
        <taxon>Bacteria</taxon>
        <taxon>Bacillati</taxon>
        <taxon>Bacillota</taxon>
        <taxon>Bacilli</taxon>
        <taxon>Bacillales</taxon>
        <taxon>Bacillaceae</taxon>
        <taxon>Bacillus</taxon>
        <taxon>Bacillus cereus group</taxon>
    </lineage>
</organism>
<evidence type="ECO:0000313" key="3">
    <source>
        <dbReference type="Proteomes" id="UP000312495"/>
    </source>
</evidence>
<dbReference type="Gene3D" id="3.40.50.150">
    <property type="entry name" value="Vaccinia Virus protein VP39"/>
    <property type="match status" value="1"/>
</dbReference>
<accession>A0A5C4ZX25</accession>
<dbReference type="CDD" id="cd02440">
    <property type="entry name" value="AdoMet_MTases"/>
    <property type="match status" value="1"/>
</dbReference>
<sequence>MEGNLKHNTGYCVICEKEAIFIEHNDWLRDHYLCSTCHSIPRQRALIHVLNTFFPKWGSYHIHESSPGGITTQLLIKNCKNYTYSQYFKNYPLGQYFQGIRCENLEDMTFQNESFDLFITQDVFEHVMEPKKAFKEIERVLKPGGAHVFTVPWYHTLPKTLQRARINKEGIEYMEEPIYHGNPIDENGALVTFDWGQDMIEYIYTHANMYTIVYLQKDRSLGLDAEFLHVFISKKHEYNLEVNK</sequence>
<evidence type="ECO:0000313" key="2">
    <source>
        <dbReference type="EMBL" id="TNP10355.1"/>
    </source>
</evidence>
<feature type="domain" description="Methyltransferase type 11" evidence="1">
    <location>
        <begin position="99"/>
        <end position="149"/>
    </location>
</feature>
<dbReference type="AlphaFoldDB" id="A0A5C4ZX25"/>
<dbReference type="Proteomes" id="UP000312495">
    <property type="component" value="Unassembled WGS sequence"/>
</dbReference>
<dbReference type="GO" id="GO:0008757">
    <property type="term" value="F:S-adenosylmethionine-dependent methyltransferase activity"/>
    <property type="evidence" value="ECO:0007669"/>
    <property type="project" value="InterPro"/>
</dbReference>
<dbReference type="GO" id="GO:0032259">
    <property type="term" value="P:methylation"/>
    <property type="evidence" value="ECO:0007669"/>
    <property type="project" value="UniProtKB-KW"/>
</dbReference>
<name>A0A5C4ZX25_9BACI</name>
<protein>
    <submittedName>
        <fullName evidence="2">Class I SAM-dependent methyltransferase</fullName>
    </submittedName>
</protein>
<dbReference type="Pfam" id="PF08241">
    <property type="entry name" value="Methyltransf_11"/>
    <property type="match status" value="1"/>
</dbReference>
<dbReference type="InterPro" id="IPR013216">
    <property type="entry name" value="Methyltransf_11"/>
</dbReference>
<keyword evidence="2" id="KW-0489">Methyltransferase</keyword>
<comment type="caution">
    <text evidence="2">The sequence shown here is derived from an EMBL/GenBank/DDBJ whole genome shotgun (WGS) entry which is preliminary data.</text>
</comment>